<evidence type="ECO:0000313" key="2">
    <source>
        <dbReference type="Proteomes" id="UP001165060"/>
    </source>
</evidence>
<reference evidence="1 2" key="1">
    <citation type="journal article" date="2023" name="Commun. Biol.">
        <title>Genome analysis of Parmales, the sister group of diatoms, reveals the evolutionary specialization of diatoms from phago-mixotrophs to photoautotrophs.</title>
        <authorList>
            <person name="Ban H."/>
            <person name="Sato S."/>
            <person name="Yoshikawa S."/>
            <person name="Yamada K."/>
            <person name="Nakamura Y."/>
            <person name="Ichinomiya M."/>
            <person name="Sato N."/>
            <person name="Blanc-Mathieu R."/>
            <person name="Endo H."/>
            <person name="Kuwata A."/>
            <person name="Ogata H."/>
        </authorList>
    </citation>
    <scope>NUCLEOTIDE SEQUENCE [LARGE SCALE GENOMIC DNA]</scope>
</reference>
<sequence>MRGSAQLHPQCQPLQTYQADYVQATYARDQHMGFYYELAFRDLYPAPPHSDCQATMKYAVSDTEYDERFQLDVIEYGTRMRCETLISMGSTDEPLVVDQVMKATNISGHSMPPFGSATFHTTVVAFSAPEASPGEQYEWVVEFTCGSSNSALVPVLFPRGFVGINLYSRSAPHTAQADANLADMMSAIEELGLSWATDESSWPGLDSGFNVVPHGEECVYY</sequence>
<accession>A0ABQ6N496</accession>
<dbReference type="EMBL" id="BRYB01002097">
    <property type="protein sequence ID" value="GMI39625.1"/>
    <property type="molecule type" value="Genomic_DNA"/>
</dbReference>
<organism evidence="1 2">
    <name type="scientific">Tetraparma gracilis</name>
    <dbReference type="NCBI Taxonomy" id="2962635"/>
    <lineage>
        <taxon>Eukaryota</taxon>
        <taxon>Sar</taxon>
        <taxon>Stramenopiles</taxon>
        <taxon>Ochrophyta</taxon>
        <taxon>Bolidophyceae</taxon>
        <taxon>Parmales</taxon>
        <taxon>Triparmaceae</taxon>
        <taxon>Tetraparma</taxon>
    </lineage>
</organism>
<dbReference type="Proteomes" id="UP001165060">
    <property type="component" value="Unassembled WGS sequence"/>
</dbReference>
<name>A0ABQ6N496_9STRA</name>
<proteinExistence type="predicted"/>
<keyword evidence="2" id="KW-1185">Reference proteome</keyword>
<comment type="caution">
    <text evidence="1">The sequence shown here is derived from an EMBL/GenBank/DDBJ whole genome shotgun (WGS) entry which is preliminary data.</text>
</comment>
<gene>
    <name evidence="1" type="ORF">TeGR_g1922</name>
</gene>
<evidence type="ECO:0000313" key="1">
    <source>
        <dbReference type="EMBL" id="GMI39625.1"/>
    </source>
</evidence>
<protein>
    <submittedName>
        <fullName evidence="1">Uncharacterized protein</fullName>
    </submittedName>
</protein>